<protein>
    <submittedName>
        <fullName evidence="1">Uncharacterized protein</fullName>
    </submittedName>
</protein>
<organism evidence="1 2">
    <name type="scientific">Sinosporangium siamense</name>
    <dbReference type="NCBI Taxonomy" id="1367973"/>
    <lineage>
        <taxon>Bacteria</taxon>
        <taxon>Bacillati</taxon>
        <taxon>Actinomycetota</taxon>
        <taxon>Actinomycetes</taxon>
        <taxon>Streptosporangiales</taxon>
        <taxon>Streptosporangiaceae</taxon>
        <taxon>Sinosporangium</taxon>
    </lineage>
</organism>
<evidence type="ECO:0000313" key="2">
    <source>
        <dbReference type="Proteomes" id="UP000606172"/>
    </source>
</evidence>
<dbReference type="AlphaFoldDB" id="A0A919RKH1"/>
<keyword evidence="2" id="KW-1185">Reference proteome</keyword>
<reference evidence="1" key="1">
    <citation type="submission" date="2021-01" db="EMBL/GenBank/DDBJ databases">
        <title>Whole genome shotgun sequence of Sinosporangium siamense NBRC 109515.</title>
        <authorList>
            <person name="Komaki H."/>
            <person name="Tamura T."/>
        </authorList>
    </citation>
    <scope>NUCLEOTIDE SEQUENCE</scope>
    <source>
        <strain evidence="1">NBRC 109515</strain>
    </source>
</reference>
<sequence length="78" mass="8353">MNRISVAMPADLETQVRELAGGNMSAYILEAVRARVERDLKVRAYHASLGGAPEIGGTAEDEAAVARIRAFLQLPESA</sequence>
<gene>
    <name evidence="1" type="ORF">Ssi02_42650</name>
</gene>
<dbReference type="RefSeq" id="WP_204027890.1">
    <property type="nucleotide sequence ID" value="NZ_BOOW01000027.1"/>
</dbReference>
<dbReference type="Proteomes" id="UP000606172">
    <property type="component" value="Unassembled WGS sequence"/>
</dbReference>
<evidence type="ECO:0000313" key="1">
    <source>
        <dbReference type="EMBL" id="GII94034.1"/>
    </source>
</evidence>
<accession>A0A919RKH1</accession>
<proteinExistence type="predicted"/>
<comment type="caution">
    <text evidence="1">The sequence shown here is derived from an EMBL/GenBank/DDBJ whole genome shotgun (WGS) entry which is preliminary data.</text>
</comment>
<name>A0A919RKH1_9ACTN</name>
<dbReference type="EMBL" id="BOOW01000027">
    <property type="protein sequence ID" value="GII94034.1"/>
    <property type="molecule type" value="Genomic_DNA"/>
</dbReference>